<comment type="caution">
    <text evidence="1">The sequence shown here is derived from an EMBL/GenBank/DDBJ whole genome shotgun (WGS) entry which is preliminary data.</text>
</comment>
<protein>
    <submittedName>
        <fullName evidence="1">Ubiquitin-specific protease ubp15</fullName>
        <ecNumber evidence="1">3.4.19.12</ecNumber>
    </submittedName>
</protein>
<feature type="non-terminal residue" evidence="1">
    <location>
        <position position="1"/>
    </location>
</feature>
<proteinExistence type="predicted"/>
<evidence type="ECO:0000313" key="1">
    <source>
        <dbReference type="EMBL" id="KAJ1674837.1"/>
    </source>
</evidence>
<sequence length="393" mass="42390">PMPAPSYQFQPLLLPPGFTFPPALDGDRTKLSYATTATGLPDVTTSASTAAVVPVAAGIANDDRYVTKQEFVAFQKSTTALLEQILQKLSLNTPATPPTGPIISGGGAADSPSGVGPDVPQQQSTQPPAPSLRPGTATTIGTGDVHRPLRTTTAPSENLTTAPNNSRSNHVDNDKLGNNVPNGTAGSHSSNNNNNSNNNNKNNNDSTCISVLNEDEYLRIHMDRWTIDTTSYHWWISDWSNLPRRAKSPIFSCGGHDWRIVHRPTGSSHSGTASLFLECTNDKTDASKWPVLAQFILTISNVTDPTVSTHGSAFHCFRPLSCNWGFTRFQTVADLTVGSTRDGLPPIIENDRCIISAFIRVLKLPSGINDDIRQPASQERRPMSARRSSYSTS</sequence>
<name>A0ACC1HF73_9FUNG</name>
<gene>
    <name evidence="1" type="primary">UBP15_1</name>
    <name evidence="1" type="ORF">EV182_002462</name>
</gene>
<accession>A0ACC1HF73</accession>
<keyword evidence="1" id="KW-0378">Hydrolase</keyword>
<dbReference type="EC" id="3.4.19.12" evidence="1"/>
<dbReference type="Proteomes" id="UP001145114">
    <property type="component" value="Unassembled WGS sequence"/>
</dbReference>
<keyword evidence="2" id="KW-1185">Reference proteome</keyword>
<evidence type="ECO:0000313" key="2">
    <source>
        <dbReference type="Proteomes" id="UP001145114"/>
    </source>
</evidence>
<reference evidence="1" key="1">
    <citation type="submission" date="2022-06" db="EMBL/GenBank/DDBJ databases">
        <title>Phylogenomic reconstructions and comparative analyses of Kickxellomycotina fungi.</title>
        <authorList>
            <person name="Reynolds N.K."/>
            <person name="Stajich J.E."/>
            <person name="Barry K."/>
            <person name="Grigoriev I.V."/>
            <person name="Crous P."/>
            <person name="Smith M.E."/>
        </authorList>
    </citation>
    <scope>NUCLEOTIDE SEQUENCE</scope>
    <source>
        <strain evidence="1">RSA 2271</strain>
    </source>
</reference>
<keyword evidence="1" id="KW-0645">Protease</keyword>
<dbReference type="EMBL" id="JAMZIH010005652">
    <property type="protein sequence ID" value="KAJ1674837.1"/>
    <property type="molecule type" value="Genomic_DNA"/>
</dbReference>
<organism evidence="1 2">
    <name type="scientific">Spiromyces aspiralis</name>
    <dbReference type="NCBI Taxonomy" id="68401"/>
    <lineage>
        <taxon>Eukaryota</taxon>
        <taxon>Fungi</taxon>
        <taxon>Fungi incertae sedis</taxon>
        <taxon>Zoopagomycota</taxon>
        <taxon>Kickxellomycotina</taxon>
        <taxon>Kickxellomycetes</taxon>
        <taxon>Kickxellales</taxon>
        <taxon>Kickxellaceae</taxon>
        <taxon>Spiromyces</taxon>
    </lineage>
</organism>